<dbReference type="SUPFAM" id="SSF46689">
    <property type="entry name" value="Homeodomain-like"/>
    <property type="match status" value="1"/>
</dbReference>
<organism evidence="5 6">
    <name type="scientific">Bacillus thermotolerans</name>
    <name type="common">Quasibacillus thermotolerans</name>
    <dbReference type="NCBI Taxonomy" id="1221996"/>
    <lineage>
        <taxon>Bacteria</taxon>
        <taxon>Bacillati</taxon>
        <taxon>Bacillota</taxon>
        <taxon>Bacilli</taxon>
        <taxon>Bacillales</taxon>
        <taxon>Bacillaceae</taxon>
        <taxon>Bacillus</taxon>
    </lineage>
</organism>
<dbReference type="PROSITE" id="PS50977">
    <property type="entry name" value="HTH_TETR_2"/>
    <property type="match status" value="1"/>
</dbReference>
<dbReference type="AlphaFoldDB" id="A0A0F5HMU5"/>
<evidence type="ECO:0000313" key="6">
    <source>
        <dbReference type="Proteomes" id="UP000031563"/>
    </source>
</evidence>
<dbReference type="InterPro" id="IPR013570">
    <property type="entry name" value="Tscrpt_reg_YsiA_C"/>
</dbReference>
<evidence type="ECO:0000256" key="1">
    <source>
        <dbReference type="ARBA" id="ARBA00022491"/>
    </source>
</evidence>
<comment type="caution">
    <text evidence="5">The sequence shown here is derived from an EMBL/GenBank/DDBJ whole genome shotgun (WGS) entry which is preliminary data.</text>
</comment>
<keyword evidence="2 3" id="KW-0238">DNA-binding</keyword>
<dbReference type="PANTHER" id="PTHR43479">
    <property type="entry name" value="ACREF/ENVCD OPERON REPRESSOR-RELATED"/>
    <property type="match status" value="1"/>
</dbReference>
<feature type="domain" description="HTH tetR-type" evidence="4">
    <location>
        <begin position="12"/>
        <end position="72"/>
    </location>
</feature>
<reference evidence="5" key="1">
    <citation type="submission" date="2015-02" db="EMBL/GenBank/DDBJ databases">
        <title>Genome Assembly of Bacillaceae bacterium MTCC 8252.</title>
        <authorList>
            <person name="Verma A."/>
            <person name="Khatri I."/>
            <person name="Mual P."/>
            <person name="Subramanian S."/>
            <person name="Krishnamurthi S."/>
        </authorList>
    </citation>
    <scope>NUCLEOTIDE SEQUENCE [LARGE SCALE GENOMIC DNA]</scope>
    <source>
        <strain evidence="5">MTCC 8252</strain>
    </source>
</reference>
<keyword evidence="6" id="KW-1185">Reference proteome</keyword>
<dbReference type="Gene3D" id="1.10.357.10">
    <property type="entry name" value="Tetracycline Repressor, domain 2"/>
    <property type="match status" value="1"/>
</dbReference>
<sequence>MPELTPRKIKAKQTRKKILEAALSLFSEKSFDETTVDEIVKLSGTSKGAFYTHFKSKYEIFLEKFKEIDAFYLEFTHTLPKEASASEKLLHFSESQMVFLRDSWGKGLFRTLYTNASPSHNYFLDKDRVLFKIVKEFVHEGQEAGEFKRELSDEEITAIITRCMRGTLYDWCMSGDEFDLLMEIQKVMRALLEGLKK</sequence>
<dbReference type="GO" id="GO:0003677">
    <property type="term" value="F:DNA binding"/>
    <property type="evidence" value="ECO:0007669"/>
    <property type="project" value="UniProtKB-UniRule"/>
</dbReference>
<proteinExistence type="predicted"/>
<dbReference type="STRING" id="1221996.QY95_03981"/>
<evidence type="ECO:0000256" key="2">
    <source>
        <dbReference type="ARBA" id="ARBA00023125"/>
    </source>
</evidence>
<keyword evidence="1" id="KW-0678">Repressor</keyword>
<accession>A0A0F5HJG9</accession>
<dbReference type="Pfam" id="PF00440">
    <property type="entry name" value="TetR_N"/>
    <property type="match status" value="1"/>
</dbReference>
<evidence type="ECO:0000313" key="5">
    <source>
        <dbReference type="EMBL" id="KKB34370.1"/>
    </source>
</evidence>
<dbReference type="InterPro" id="IPR050624">
    <property type="entry name" value="HTH-type_Tx_Regulator"/>
</dbReference>
<feature type="DNA-binding region" description="H-T-H motif" evidence="3">
    <location>
        <begin position="35"/>
        <end position="54"/>
    </location>
</feature>
<dbReference type="InterPro" id="IPR001647">
    <property type="entry name" value="HTH_TetR"/>
</dbReference>
<dbReference type="Proteomes" id="UP000031563">
    <property type="component" value="Unassembled WGS sequence"/>
</dbReference>
<dbReference type="Pfam" id="PF08359">
    <property type="entry name" value="TetR_C_4"/>
    <property type="match status" value="1"/>
</dbReference>
<dbReference type="OrthoDB" id="9814200at2"/>
<protein>
    <submittedName>
        <fullName evidence="5">Transcriptional regulator, TetR family</fullName>
    </submittedName>
</protein>
<evidence type="ECO:0000259" key="4">
    <source>
        <dbReference type="PROSITE" id="PS50977"/>
    </source>
</evidence>
<dbReference type="InterPro" id="IPR036271">
    <property type="entry name" value="Tet_transcr_reg_TetR-rel_C_sf"/>
</dbReference>
<name>A0A0F5HMU5_BACTR</name>
<dbReference type="RefSeq" id="WP_039236273.1">
    <property type="nucleotide sequence ID" value="NZ_JWIQ02000039.1"/>
</dbReference>
<dbReference type="EMBL" id="JWIR02000086">
    <property type="protein sequence ID" value="KKB34370.1"/>
    <property type="molecule type" value="Genomic_DNA"/>
</dbReference>
<dbReference type="PANTHER" id="PTHR43479:SF11">
    <property type="entry name" value="ACREF_ENVCD OPERON REPRESSOR-RELATED"/>
    <property type="match status" value="1"/>
</dbReference>
<dbReference type="InterPro" id="IPR009057">
    <property type="entry name" value="Homeodomain-like_sf"/>
</dbReference>
<dbReference type="SUPFAM" id="SSF48498">
    <property type="entry name" value="Tetracyclin repressor-like, C-terminal domain"/>
    <property type="match status" value="1"/>
</dbReference>
<evidence type="ECO:0000256" key="3">
    <source>
        <dbReference type="PROSITE-ProRule" id="PRU00335"/>
    </source>
</evidence>
<accession>A0A0F5HMU5</accession>
<gene>
    <name evidence="5" type="ORF">QY95_03981</name>
</gene>
<dbReference type="PRINTS" id="PR00455">
    <property type="entry name" value="HTHTETR"/>
</dbReference>